<keyword evidence="2" id="KW-1185">Reference proteome</keyword>
<evidence type="ECO:0000313" key="2">
    <source>
        <dbReference type="Proteomes" id="UP000077051"/>
    </source>
</evidence>
<dbReference type="VEuPathDB" id="FungiDB:MUCCIDRAFT_79405"/>
<accession>A0A168M2I8</accession>
<gene>
    <name evidence="1" type="ORF">MUCCIDRAFT_79405</name>
</gene>
<sequence>MTTILSAADAACSIYGLEITLENQLSALQQLGDAGLEPVTLVNGDPTIAVAMSTKKVNMEPWRYQRLPQNTKPGKLCDDSNSSEPFIVSIPPSKSAVLDLVAKIMPSAPIPGITEEYFLSETEVHDLISAYIPYDTVTPDGLSDWMSKDGTWGTTIRKQKNNKRKRGRLLNVVKEVYRDFTWEDLSNIQEYRLLVKSSMATECTVGYVRKSNTNEPDTTKKKLVNLQIYKMKTKLLCEDVFVSYNTSANDPIAERDATTPPYAFDDCSGNTQDFITKITKSARQIRLVVIDYAGLSTNPDDIRLFISLNKSIREVVVDIGHKVEVYSRYDLLKSIKILNKFRCRRECVKRSR</sequence>
<organism evidence="1 2">
    <name type="scientific">Mucor lusitanicus CBS 277.49</name>
    <dbReference type="NCBI Taxonomy" id="747725"/>
    <lineage>
        <taxon>Eukaryota</taxon>
        <taxon>Fungi</taxon>
        <taxon>Fungi incertae sedis</taxon>
        <taxon>Mucoromycota</taxon>
        <taxon>Mucoromycotina</taxon>
        <taxon>Mucoromycetes</taxon>
        <taxon>Mucorales</taxon>
        <taxon>Mucorineae</taxon>
        <taxon>Mucoraceae</taxon>
        <taxon>Mucor</taxon>
    </lineage>
</organism>
<dbReference type="OrthoDB" id="2306559at2759"/>
<name>A0A168M2I8_MUCCL</name>
<proteinExistence type="predicted"/>
<evidence type="ECO:0000313" key="1">
    <source>
        <dbReference type="EMBL" id="OAD04288.1"/>
    </source>
</evidence>
<dbReference type="EMBL" id="AMYB01000003">
    <property type="protein sequence ID" value="OAD04288.1"/>
    <property type="molecule type" value="Genomic_DNA"/>
</dbReference>
<dbReference type="Proteomes" id="UP000077051">
    <property type="component" value="Unassembled WGS sequence"/>
</dbReference>
<reference evidence="1 2" key="1">
    <citation type="submission" date="2015-06" db="EMBL/GenBank/DDBJ databases">
        <title>Expansion of signal transduction pathways in fungi by whole-genome duplication.</title>
        <authorList>
            <consortium name="DOE Joint Genome Institute"/>
            <person name="Corrochano L.M."/>
            <person name="Kuo A."/>
            <person name="Marcet-Houben M."/>
            <person name="Polaino S."/>
            <person name="Salamov A."/>
            <person name="Villalobos J.M."/>
            <person name="Alvarez M.I."/>
            <person name="Avalos J."/>
            <person name="Benito E.P."/>
            <person name="Benoit I."/>
            <person name="Burger G."/>
            <person name="Camino L.P."/>
            <person name="Canovas D."/>
            <person name="Cerda-Olmedo E."/>
            <person name="Cheng J.-F."/>
            <person name="Dominguez A."/>
            <person name="Elias M."/>
            <person name="Eslava A.P."/>
            <person name="Glaser F."/>
            <person name="Grimwood J."/>
            <person name="Gutierrez G."/>
            <person name="Heitman J."/>
            <person name="Henrissat B."/>
            <person name="Iturriaga E.A."/>
            <person name="Lang B.F."/>
            <person name="Lavin J.L."/>
            <person name="Lee S."/>
            <person name="Li W."/>
            <person name="Lindquist E."/>
            <person name="Lopez-Garcia S."/>
            <person name="Luque E.M."/>
            <person name="Marcos A.T."/>
            <person name="Martin J."/>
            <person name="Mccluskey K."/>
            <person name="Medina H.R."/>
            <person name="Miralles-Duran A."/>
            <person name="Miyazaki A."/>
            <person name="Munoz-Torres E."/>
            <person name="Oguiza J.A."/>
            <person name="Ohm R."/>
            <person name="Olmedo M."/>
            <person name="Orejas M."/>
            <person name="Ortiz-Castellanos L."/>
            <person name="Pisabarro A.G."/>
            <person name="Rodriguez-Romero J."/>
            <person name="Ruiz-Herrera J."/>
            <person name="Ruiz-Vazquez R."/>
            <person name="Sanz C."/>
            <person name="Schackwitz W."/>
            <person name="Schmutz J."/>
            <person name="Shahriari M."/>
            <person name="Shelest E."/>
            <person name="Silva-Franco F."/>
            <person name="Soanes D."/>
            <person name="Syed K."/>
            <person name="Tagua V.G."/>
            <person name="Talbot N.J."/>
            <person name="Thon M."/>
            <person name="De Vries R.P."/>
            <person name="Wiebenga A."/>
            <person name="Yadav J.S."/>
            <person name="Braun E.L."/>
            <person name="Baker S."/>
            <person name="Garre V."/>
            <person name="Horwitz B."/>
            <person name="Torres-Martinez S."/>
            <person name="Idnurm A."/>
            <person name="Herrera-Estrella A."/>
            <person name="Gabaldon T."/>
            <person name="Grigoriev I.V."/>
        </authorList>
    </citation>
    <scope>NUCLEOTIDE SEQUENCE [LARGE SCALE GENOMIC DNA]</scope>
    <source>
        <strain evidence="1 2">CBS 277.49</strain>
    </source>
</reference>
<dbReference type="AlphaFoldDB" id="A0A168M2I8"/>
<protein>
    <submittedName>
        <fullName evidence="1">Uncharacterized protein</fullName>
    </submittedName>
</protein>
<comment type="caution">
    <text evidence="1">The sequence shown here is derived from an EMBL/GenBank/DDBJ whole genome shotgun (WGS) entry which is preliminary data.</text>
</comment>